<dbReference type="EMBL" id="JALRMR010000003">
    <property type="protein sequence ID" value="MDT1973544.1"/>
    <property type="molecule type" value="Genomic_DNA"/>
</dbReference>
<reference evidence="6" key="1">
    <citation type="submission" date="2022-04" db="EMBL/GenBank/DDBJ databases">
        <title>Draft genome sequences of lactic acid bacteria (LAB) strains involved in meat spoilage.</title>
        <authorList>
            <person name="Palevich N."/>
        </authorList>
    </citation>
    <scope>NUCLEOTIDE SEQUENCE</scope>
    <source>
        <strain evidence="6">9-14</strain>
    </source>
</reference>
<dbReference type="InterPro" id="IPR001173">
    <property type="entry name" value="Glyco_trans_2-like"/>
</dbReference>
<evidence type="ECO:0000256" key="1">
    <source>
        <dbReference type="ARBA" id="ARBA00004776"/>
    </source>
</evidence>
<dbReference type="Proteomes" id="UP001249945">
    <property type="component" value="Unassembled WGS sequence"/>
</dbReference>
<sequence>MDDVGIVIINWNGAVDTIECLKSIKKKETCNYKIFLLDNGSKKESIFEIEKWLNQSEEYQSLILTKEEFELRTDFSQYDLIFVKHPQNLGFSMGNNFILKKIYLQFKQCLLLNNDTVVTDNAITNMVNYLKKNKEVGVVSCNIRYYSDHHKLWNAGGKFTWYGDRKYISQKKIDLAITEGDFVIETPFVTGCVMLIKQSIFDEIGFLTEKFFFGEEDFNYCKLLEKKRIKVVTLLDSTVYHKISSSIGKATAGKEMTMRKNILHFTNRIINQKYFYSKAYWIVWKRLYIQVIMLKFFKQTKDYQLTKFVGKKIKSYSLAYNGVDYELFKEINNLKFEQ</sequence>
<accession>A0AAW8R763</accession>
<gene>
    <name evidence="6" type="ORF">MX635_03945</name>
</gene>
<comment type="pathway">
    <text evidence="1">Cell wall biogenesis; cell wall polysaccharide biosynthesis.</text>
</comment>
<dbReference type="SUPFAM" id="SSF53448">
    <property type="entry name" value="Nucleotide-diphospho-sugar transferases"/>
    <property type="match status" value="1"/>
</dbReference>
<evidence type="ECO:0000259" key="5">
    <source>
        <dbReference type="Pfam" id="PF00535"/>
    </source>
</evidence>
<proteinExistence type="inferred from homology"/>
<dbReference type="RefSeq" id="WP_311780115.1">
    <property type="nucleotide sequence ID" value="NZ_JALRMQ010000002.1"/>
</dbReference>
<comment type="similarity">
    <text evidence="2">Belongs to the glycosyltransferase 2 family.</text>
</comment>
<comment type="caution">
    <text evidence="6">The sequence shown here is derived from an EMBL/GenBank/DDBJ whole genome shotgun (WGS) entry which is preliminary data.</text>
</comment>
<dbReference type="Gene3D" id="3.90.550.10">
    <property type="entry name" value="Spore Coat Polysaccharide Biosynthesis Protein SpsA, Chain A"/>
    <property type="match status" value="1"/>
</dbReference>
<keyword evidence="3" id="KW-0328">Glycosyltransferase</keyword>
<organism evidence="6 7">
    <name type="scientific">Carnobacterium divergens</name>
    <name type="common">Lactobacillus divergens</name>
    <dbReference type="NCBI Taxonomy" id="2748"/>
    <lineage>
        <taxon>Bacteria</taxon>
        <taxon>Bacillati</taxon>
        <taxon>Bacillota</taxon>
        <taxon>Bacilli</taxon>
        <taxon>Lactobacillales</taxon>
        <taxon>Carnobacteriaceae</taxon>
        <taxon>Carnobacterium</taxon>
    </lineage>
</organism>
<protein>
    <submittedName>
        <fullName evidence="6">Glycosyltransferase family 2 protein</fullName>
    </submittedName>
</protein>
<dbReference type="PANTHER" id="PTHR43179:SF12">
    <property type="entry name" value="GALACTOFURANOSYLTRANSFERASE GLFT2"/>
    <property type="match status" value="1"/>
</dbReference>
<dbReference type="PANTHER" id="PTHR43179">
    <property type="entry name" value="RHAMNOSYLTRANSFERASE WBBL"/>
    <property type="match status" value="1"/>
</dbReference>
<evidence type="ECO:0000256" key="2">
    <source>
        <dbReference type="ARBA" id="ARBA00006739"/>
    </source>
</evidence>
<keyword evidence="4" id="KW-0808">Transferase</keyword>
<dbReference type="Pfam" id="PF00535">
    <property type="entry name" value="Glycos_transf_2"/>
    <property type="match status" value="1"/>
</dbReference>
<dbReference type="InterPro" id="IPR029044">
    <property type="entry name" value="Nucleotide-diphossugar_trans"/>
</dbReference>
<evidence type="ECO:0000256" key="3">
    <source>
        <dbReference type="ARBA" id="ARBA00022676"/>
    </source>
</evidence>
<name>A0AAW8R763_CARDV</name>
<evidence type="ECO:0000256" key="4">
    <source>
        <dbReference type="ARBA" id="ARBA00022679"/>
    </source>
</evidence>
<dbReference type="GO" id="GO:0016757">
    <property type="term" value="F:glycosyltransferase activity"/>
    <property type="evidence" value="ECO:0007669"/>
    <property type="project" value="UniProtKB-KW"/>
</dbReference>
<feature type="domain" description="Glycosyltransferase 2-like" evidence="5">
    <location>
        <begin position="6"/>
        <end position="204"/>
    </location>
</feature>
<evidence type="ECO:0000313" key="7">
    <source>
        <dbReference type="Proteomes" id="UP001249945"/>
    </source>
</evidence>
<evidence type="ECO:0000313" key="6">
    <source>
        <dbReference type="EMBL" id="MDT1973544.1"/>
    </source>
</evidence>
<dbReference type="AlphaFoldDB" id="A0AAW8R763"/>